<sequence length="82" mass="9509">MISMRTSITALFITLLLIPLQLQAGTLDDQRETFLAAEKAWQDNDTEGYEKLKSSLGDYPLHLYLDYAELKKRLKRVFDLVM</sequence>
<dbReference type="RefSeq" id="WP_078476075.1">
    <property type="nucleotide sequence ID" value="NZ_MPRK01000011.1"/>
</dbReference>
<dbReference type="Proteomes" id="UP000190198">
    <property type="component" value="Unassembled WGS sequence"/>
</dbReference>
<dbReference type="InterPro" id="IPR008939">
    <property type="entry name" value="Lytic_TGlycosylase_superhlx_U"/>
</dbReference>
<organism evidence="3 4">
    <name type="scientific">Solemya elarraichensis gill symbiont</name>
    <dbReference type="NCBI Taxonomy" id="1918949"/>
    <lineage>
        <taxon>Bacteria</taxon>
        <taxon>Pseudomonadati</taxon>
        <taxon>Pseudomonadota</taxon>
        <taxon>Gammaproteobacteria</taxon>
        <taxon>sulfur-oxidizing symbionts</taxon>
    </lineage>
</organism>
<dbReference type="Gene3D" id="1.25.20.10">
    <property type="entry name" value="Bacterial muramidases"/>
    <property type="match status" value="1"/>
</dbReference>
<evidence type="ECO:0000256" key="1">
    <source>
        <dbReference type="ARBA" id="ARBA00022729"/>
    </source>
</evidence>
<keyword evidence="4" id="KW-1185">Reference proteome</keyword>
<dbReference type="EMBL" id="MPRK01000011">
    <property type="protein sequence ID" value="OOZ42817.1"/>
    <property type="molecule type" value="Genomic_DNA"/>
</dbReference>
<dbReference type="GO" id="GO:0042597">
    <property type="term" value="C:periplasmic space"/>
    <property type="evidence" value="ECO:0007669"/>
    <property type="project" value="InterPro"/>
</dbReference>
<evidence type="ECO:0000256" key="2">
    <source>
        <dbReference type="SAM" id="SignalP"/>
    </source>
</evidence>
<accession>A0A1T2LCI7</accession>
<feature type="signal peptide" evidence="2">
    <location>
        <begin position="1"/>
        <end position="24"/>
    </location>
</feature>
<protein>
    <submittedName>
        <fullName evidence="3">Uncharacterized protein</fullName>
    </submittedName>
</protein>
<comment type="caution">
    <text evidence="3">The sequence shown here is derived from an EMBL/GenBank/DDBJ whole genome shotgun (WGS) entry which is preliminary data.</text>
</comment>
<keyword evidence="1 2" id="KW-0732">Signal</keyword>
<proteinExistence type="predicted"/>
<dbReference type="SUPFAM" id="SSF48435">
    <property type="entry name" value="Bacterial muramidases"/>
    <property type="match status" value="1"/>
</dbReference>
<feature type="chain" id="PRO_5012459191" evidence="2">
    <location>
        <begin position="25"/>
        <end position="82"/>
    </location>
</feature>
<evidence type="ECO:0000313" key="4">
    <source>
        <dbReference type="Proteomes" id="UP000190198"/>
    </source>
</evidence>
<name>A0A1T2LCI7_9GAMM</name>
<gene>
    <name evidence="3" type="ORF">BOW52_01325</name>
</gene>
<dbReference type="GO" id="GO:0004553">
    <property type="term" value="F:hydrolase activity, hydrolyzing O-glycosyl compounds"/>
    <property type="evidence" value="ECO:0007669"/>
    <property type="project" value="InterPro"/>
</dbReference>
<reference evidence="3 4" key="1">
    <citation type="submission" date="2016-11" db="EMBL/GenBank/DDBJ databases">
        <title>Mixed transmission modes and dynamic genome evolution in an obligate animal-bacterial symbiosis.</title>
        <authorList>
            <person name="Russell S.L."/>
            <person name="Corbett-Detig R.B."/>
            <person name="Cavanaugh C.M."/>
        </authorList>
    </citation>
    <scope>NUCLEOTIDE SEQUENCE [LARGE SCALE GENOMIC DNA]</scope>
    <source>
        <strain evidence="3">Sp-SM6</strain>
    </source>
</reference>
<evidence type="ECO:0000313" key="3">
    <source>
        <dbReference type="EMBL" id="OOZ42817.1"/>
    </source>
</evidence>
<dbReference type="AlphaFoldDB" id="A0A1T2LCI7"/>